<dbReference type="Proteomes" id="UP000663479">
    <property type="component" value="Chromosome"/>
</dbReference>
<reference evidence="1" key="1">
    <citation type="submission" date="2020-12" db="EMBL/GenBank/DDBJ databases">
        <title>Genome reconstruction of Halomonas venusta strain DSM 4743.</title>
        <authorList>
            <person name="Aguirre-Garrido J.F."/>
            <person name="Hernandez-Soto L.M."/>
            <person name="Martinez-Abarca F."/>
        </authorList>
    </citation>
    <scope>NUCLEOTIDE SEQUENCE</scope>
    <source>
        <strain evidence="1">4743</strain>
    </source>
</reference>
<name>A0AAQ0CG20_9GAMM</name>
<dbReference type="RefSeq" id="WP_146943173.1">
    <property type="nucleotide sequence ID" value="NZ_BJUL01000005.1"/>
</dbReference>
<sequence>MKNQAFWANSGVLSLAVAVSKTAATGGSLQGTENNSLYGCCLVAAFFECQREELYRGEKHACQERGVSAHKLKNLVTREPSFYGNSGNKATASNHAGFSVALVIREVATMATHLFIYLCGCVSVAISKNRGNSVATKNPIKISGIAPVALLPRFLRPRGWKHTGDRILFVLRTTSSGLVTPTPFPSWQAFFTQLNISRWWGFGSTASPCTPTAQWRA</sequence>
<evidence type="ECO:0000313" key="1">
    <source>
        <dbReference type="EMBL" id="QRL02050.1"/>
    </source>
</evidence>
<proteinExistence type="predicted"/>
<accession>A0AAQ0CG20</accession>
<evidence type="ECO:0000313" key="2">
    <source>
        <dbReference type="Proteomes" id="UP000663479"/>
    </source>
</evidence>
<organism evidence="1 2">
    <name type="scientific">Vreelandella venusta</name>
    <dbReference type="NCBI Taxonomy" id="44935"/>
    <lineage>
        <taxon>Bacteria</taxon>
        <taxon>Pseudomonadati</taxon>
        <taxon>Pseudomonadota</taxon>
        <taxon>Gammaproteobacteria</taxon>
        <taxon>Oceanospirillales</taxon>
        <taxon>Halomonadaceae</taxon>
        <taxon>Vreelandella</taxon>
    </lineage>
</organism>
<protein>
    <submittedName>
        <fullName evidence="1">Uncharacterized protein</fullName>
    </submittedName>
</protein>
<gene>
    <name evidence="1" type="ORF">JDS37_12055</name>
</gene>
<dbReference type="EMBL" id="CP066539">
    <property type="protein sequence ID" value="QRL02050.1"/>
    <property type="molecule type" value="Genomic_DNA"/>
</dbReference>
<dbReference type="AlphaFoldDB" id="A0AAQ0CG20"/>